<comment type="caution">
    <text evidence="6">The sequence shown here is derived from an EMBL/GenBank/DDBJ whole genome shotgun (WGS) entry which is preliminary data.</text>
</comment>
<keyword evidence="3" id="KW-0508">mRNA splicing</keyword>
<dbReference type="CDD" id="cd00590">
    <property type="entry name" value="RRM_SF"/>
    <property type="match status" value="1"/>
</dbReference>
<keyword evidence="4" id="KW-0694">RNA-binding</keyword>
<keyword evidence="2" id="KW-0747">Spliceosome</keyword>
<keyword evidence="7" id="KW-1185">Reference proteome</keyword>
<protein>
    <submittedName>
        <fullName evidence="6">RNA-binding protein 25-like</fullName>
    </submittedName>
</protein>
<evidence type="ECO:0000313" key="6">
    <source>
        <dbReference type="EMBL" id="MCI45342.1"/>
    </source>
</evidence>
<reference evidence="6 7" key="1">
    <citation type="journal article" date="2018" name="Front. Plant Sci.">
        <title>Red Clover (Trifolium pratense) and Zigzag Clover (T. medium) - A Picture of Genomic Similarities and Differences.</title>
        <authorList>
            <person name="Dluhosova J."/>
            <person name="Istvanek J."/>
            <person name="Nedelnik J."/>
            <person name="Repkova J."/>
        </authorList>
    </citation>
    <scope>NUCLEOTIDE SEQUENCE [LARGE SCALE GENOMIC DNA]</scope>
    <source>
        <strain evidence="7">cv. 10/8</strain>
        <tissue evidence="6">Leaf</tissue>
    </source>
</reference>
<evidence type="ECO:0000256" key="4">
    <source>
        <dbReference type="PROSITE-ProRule" id="PRU00176"/>
    </source>
</evidence>
<dbReference type="InterPro" id="IPR012677">
    <property type="entry name" value="Nucleotide-bd_a/b_plait_sf"/>
</dbReference>
<proteinExistence type="predicted"/>
<organism evidence="6 7">
    <name type="scientific">Trifolium medium</name>
    <dbReference type="NCBI Taxonomy" id="97028"/>
    <lineage>
        <taxon>Eukaryota</taxon>
        <taxon>Viridiplantae</taxon>
        <taxon>Streptophyta</taxon>
        <taxon>Embryophyta</taxon>
        <taxon>Tracheophyta</taxon>
        <taxon>Spermatophyta</taxon>
        <taxon>Magnoliopsida</taxon>
        <taxon>eudicotyledons</taxon>
        <taxon>Gunneridae</taxon>
        <taxon>Pentapetalae</taxon>
        <taxon>rosids</taxon>
        <taxon>fabids</taxon>
        <taxon>Fabales</taxon>
        <taxon>Fabaceae</taxon>
        <taxon>Papilionoideae</taxon>
        <taxon>50 kb inversion clade</taxon>
        <taxon>NPAAA clade</taxon>
        <taxon>Hologalegina</taxon>
        <taxon>IRL clade</taxon>
        <taxon>Trifolieae</taxon>
        <taxon>Trifolium</taxon>
    </lineage>
</organism>
<dbReference type="InterPro" id="IPR035979">
    <property type="entry name" value="RBD_domain_sf"/>
</dbReference>
<dbReference type="PANTHER" id="PTHR23147">
    <property type="entry name" value="SERINE/ARGININE RICH SPLICING FACTOR"/>
    <property type="match status" value="1"/>
</dbReference>
<dbReference type="Pfam" id="PF00076">
    <property type="entry name" value="RRM_1"/>
    <property type="match status" value="1"/>
</dbReference>
<dbReference type="InterPro" id="IPR050907">
    <property type="entry name" value="SRSF"/>
</dbReference>
<evidence type="ECO:0000313" key="7">
    <source>
        <dbReference type="Proteomes" id="UP000265520"/>
    </source>
</evidence>
<evidence type="ECO:0000256" key="1">
    <source>
        <dbReference type="ARBA" id="ARBA00022664"/>
    </source>
</evidence>
<dbReference type="EMBL" id="LXQA010342874">
    <property type="protein sequence ID" value="MCI45342.1"/>
    <property type="molecule type" value="Genomic_DNA"/>
</dbReference>
<dbReference type="GO" id="GO:0006397">
    <property type="term" value="P:mRNA processing"/>
    <property type="evidence" value="ECO:0007669"/>
    <property type="project" value="UniProtKB-KW"/>
</dbReference>
<dbReference type="Gene3D" id="3.30.70.330">
    <property type="match status" value="1"/>
</dbReference>
<sequence>MEEKAQATTFYFTNFPEEVHPQELKHRFSRFGEIVDFFIPSKTNKFGKQFGFVRFRGVEDAELIEAKMKEV</sequence>
<keyword evidence="1" id="KW-0507">mRNA processing</keyword>
<dbReference type="GO" id="GO:0005681">
    <property type="term" value="C:spliceosomal complex"/>
    <property type="evidence" value="ECO:0007669"/>
    <property type="project" value="UniProtKB-KW"/>
</dbReference>
<dbReference type="AlphaFoldDB" id="A0A392SA45"/>
<dbReference type="SUPFAM" id="SSF54928">
    <property type="entry name" value="RNA-binding domain, RBD"/>
    <property type="match status" value="1"/>
</dbReference>
<accession>A0A392SA45</accession>
<dbReference type="Proteomes" id="UP000265520">
    <property type="component" value="Unassembled WGS sequence"/>
</dbReference>
<dbReference type="GO" id="GO:0003723">
    <property type="term" value="F:RNA binding"/>
    <property type="evidence" value="ECO:0007669"/>
    <property type="project" value="UniProtKB-UniRule"/>
</dbReference>
<dbReference type="InterPro" id="IPR000504">
    <property type="entry name" value="RRM_dom"/>
</dbReference>
<name>A0A392SA45_9FABA</name>
<evidence type="ECO:0000256" key="3">
    <source>
        <dbReference type="ARBA" id="ARBA00023187"/>
    </source>
</evidence>
<evidence type="ECO:0000256" key="2">
    <source>
        <dbReference type="ARBA" id="ARBA00022728"/>
    </source>
</evidence>
<dbReference type="PROSITE" id="PS50102">
    <property type="entry name" value="RRM"/>
    <property type="match status" value="1"/>
</dbReference>
<evidence type="ECO:0000259" key="5">
    <source>
        <dbReference type="PROSITE" id="PS50102"/>
    </source>
</evidence>
<dbReference type="GO" id="GO:0008380">
    <property type="term" value="P:RNA splicing"/>
    <property type="evidence" value="ECO:0007669"/>
    <property type="project" value="UniProtKB-KW"/>
</dbReference>
<feature type="domain" description="RRM" evidence="5">
    <location>
        <begin position="8"/>
        <end position="71"/>
    </location>
</feature>